<comment type="subcellular location">
    <subcellularLocation>
        <location evidence="2">Nucleus</location>
    </subcellularLocation>
</comment>
<keyword evidence="2" id="KW-0694">RNA-binding</keyword>
<keyword evidence="2" id="KW-0547">Nucleotide-binding</keyword>
<comment type="similarity">
    <text evidence="1 2">Belongs to the DXO/Dom3Z family.</text>
</comment>
<dbReference type="InterPro" id="IPR013961">
    <property type="entry name" value="RAI1"/>
</dbReference>
<evidence type="ECO:0000256" key="1">
    <source>
        <dbReference type="ARBA" id="ARBA00006562"/>
    </source>
</evidence>
<comment type="function">
    <text evidence="2">Decapping enzyme for NAD-capped RNAs: specifically hydrolyzes the nicotinamide adenine dinucleotide (NAD) cap from a subset of RNAs by removing the entire NAD moiety from the 5'-end of an NAD-capped RNA.</text>
</comment>
<dbReference type="PANTHER" id="PTHR12395">
    <property type="entry name" value="DOM-3 RELATED"/>
    <property type="match status" value="1"/>
</dbReference>
<proteinExistence type="inferred from homology"/>
<accession>A0ABY7FJM8</accession>
<sequence length="338" mass="39104">MARFNTDIGRFDYPNSGLNRPEELGCFSLDINREFHDDTSQRKYFIKPSNYDNVSFDLTKGYEGMVKRDEFKDEQIDHLLKWINNHELGNMQTHFICRRGLLNRLMRTMYAKKDDWKFAVSLHKGTYYLCECPTDQSLAKIKHMMGEKDEEMCGWGYKFEQYLTASSADSDPSPDLQYNNCETFYTVVKATIGSHTLVYSGEVDAVSTDEPFGEHYVEFKTITHSAYKLRNWWTQSVLVGVPEIVCGLRDDAGIVTKLQTYTTQDLPTMASDIPAPWKPNVCFNFLDKLLDFIKSNVTIDDPRLVHLLEFSGRDATCNRLPRDSEYAFLHKCCSHLDT</sequence>
<comment type="cofactor">
    <cofactor evidence="2">
        <name>a divalent metal cation</name>
        <dbReference type="ChEBI" id="CHEBI:60240"/>
    </cofactor>
</comment>
<evidence type="ECO:0000313" key="4">
    <source>
        <dbReference type="EMBL" id="WAR20946.1"/>
    </source>
</evidence>
<dbReference type="EMBL" id="CP111023">
    <property type="protein sequence ID" value="WAR20946.1"/>
    <property type="molecule type" value="Genomic_DNA"/>
</dbReference>
<evidence type="ECO:0000313" key="5">
    <source>
        <dbReference type="Proteomes" id="UP001164746"/>
    </source>
</evidence>
<gene>
    <name evidence="4" type="ORF">MAR_014920</name>
</gene>
<keyword evidence="2" id="KW-0540">Nuclease</keyword>
<reference evidence="4" key="1">
    <citation type="submission" date="2022-11" db="EMBL/GenBank/DDBJ databases">
        <title>Centuries of genome instability and evolution in soft-shell clam transmissible cancer (bioRxiv).</title>
        <authorList>
            <person name="Hart S.F.M."/>
            <person name="Yonemitsu M.A."/>
            <person name="Giersch R.M."/>
            <person name="Beal B.F."/>
            <person name="Arriagada G."/>
            <person name="Davis B.W."/>
            <person name="Ostrander E.A."/>
            <person name="Goff S.P."/>
            <person name="Metzger M.J."/>
        </authorList>
    </citation>
    <scope>NUCLEOTIDE SEQUENCE</scope>
    <source>
        <strain evidence="4">MELC-2E11</strain>
        <tissue evidence="4">Siphon/mantle</tissue>
    </source>
</reference>
<protein>
    <recommendedName>
        <fullName evidence="2">Decapping nuclease</fullName>
        <ecNumber evidence="2">3.6.1.-</ecNumber>
    </recommendedName>
</protein>
<dbReference type="InterPro" id="IPR039039">
    <property type="entry name" value="RAI1-like_fam"/>
</dbReference>
<feature type="domain" description="RAI1-like" evidence="3">
    <location>
        <begin position="20"/>
        <end position="329"/>
    </location>
</feature>
<keyword evidence="2" id="KW-0539">Nucleus</keyword>
<dbReference type="EC" id="3.6.1.-" evidence="2"/>
<name>A0ABY7FJM8_MYAAR</name>
<evidence type="ECO:0000256" key="2">
    <source>
        <dbReference type="RuleBase" id="RU367113"/>
    </source>
</evidence>
<keyword evidence="5" id="KW-1185">Reference proteome</keyword>
<organism evidence="4 5">
    <name type="scientific">Mya arenaria</name>
    <name type="common">Soft-shell clam</name>
    <dbReference type="NCBI Taxonomy" id="6604"/>
    <lineage>
        <taxon>Eukaryota</taxon>
        <taxon>Metazoa</taxon>
        <taxon>Spiralia</taxon>
        <taxon>Lophotrochozoa</taxon>
        <taxon>Mollusca</taxon>
        <taxon>Bivalvia</taxon>
        <taxon>Autobranchia</taxon>
        <taxon>Heteroconchia</taxon>
        <taxon>Euheterodonta</taxon>
        <taxon>Imparidentia</taxon>
        <taxon>Neoheterodontei</taxon>
        <taxon>Myida</taxon>
        <taxon>Myoidea</taxon>
        <taxon>Myidae</taxon>
        <taxon>Mya</taxon>
    </lineage>
</organism>
<dbReference type="PANTHER" id="PTHR12395:SF9">
    <property type="entry name" value="DECAPPING AND EXORIBONUCLEASE PROTEIN"/>
    <property type="match status" value="1"/>
</dbReference>
<dbReference type="Proteomes" id="UP001164746">
    <property type="component" value="Chromosome 12"/>
</dbReference>
<keyword evidence="2" id="KW-0479">Metal-binding</keyword>
<keyword evidence="2" id="KW-0378">Hydrolase</keyword>
<evidence type="ECO:0000259" key="3">
    <source>
        <dbReference type="Pfam" id="PF08652"/>
    </source>
</evidence>
<dbReference type="Pfam" id="PF08652">
    <property type="entry name" value="RAI1"/>
    <property type="match status" value="1"/>
</dbReference>